<keyword evidence="2" id="KW-1185">Reference proteome</keyword>
<proteinExistence type="predicted"/>
<name>A0ACB8LRM7_CITSI</name>
<gene>
    <name evidence="1" type="ORF">KPL71_006551</name>
</gene>
<dbReference type="EMBL" id="CM039172">
    <property type="protein sequence ID" value="KAH9775933.1"/>
    <property type="molecule type" value="Genomic_DNA"/>
</dbReference>
<accession>A0ACB8LRM7</accession>
<comment type="caution">
    <text evidence="1">The sequence shown here is derived from an EMBL/GenBank/DDBJ whole genome shotgun (WGS) entry which is preliminary data.</text>
</comment>
<evidence type="ECO:0000313" key="2">
    <source>
        <dbReference type="Proteomes" id="UP000829398"/>
    </source>
</evidence>
<evidence type="ECO:0000313" key="1">
    <source>
        <dbReference type="EMBL" id="KAH9775933.1"/>
    </source>
</evidence>
<sequence length="886" mass="99791">MAAYMPQTENPSPAIYIPREWSDAADSIAYDSNTSPPPIAFICGAKNCGKTTFSRHLVNVLLQRYKKVAYLDTDVGQPEFTAPGFLSLTVVDTLTPDLTIPCLKTPKRCYFFGDVSSKRDPTAYLKYITTLYDYYRKEYYMFNESESPGRTELPLIVNTPGWVKGIGYDILVDMLKYITPTHVVKINISFEKKNLPAGAFWLDNFEGVDVNLIEISSARQDSFNRSVLVQKDARLLRDLRIMAYFRQCFPSDLNITIIKELAQALAAYPPYQVPISSIKIRHLYCQVPRSEIFYSLNATIVGLAISSDASENLPHCVGIVRGIDTLKGLLYVITPVPPGILEKVDLFLQGVQNIMAKRSFKSYVEQELGKFPHFLIYAVLEWVLIIILFIDGFLALAANEFAKFFELKIPCLLCTRIDHVLVHRNPNFYYNESICEAHKKDVSSLAYCHVHKKLSDIRKMCEPCLLSFATGRESGDCDTYKSLVGILQKDMELIVDDDEMQLTLPPNKKDEMVHVEKSSVQCCSCCGEPLKVKSYPKGKNSGLTSQAPAPSPRASFLTSRIEEQRNMDLTRNLELPHIRYTELKFSADNESELPEDEGSSNALSLIKEETKAAAVPLLTDAEDFNEDKTPTFIRGNKFFGIPLSDSAQASPRWSTRILRKSPLEKTEDAEGNVSNEAYGDSILHHLNRQVRLDRKSLMDLYMELDEERSAAAVAANNAMAMITRLQAEKAAVQMDALQYQRMMEEQAEYDQEALQSTKELLTKREEEIKDLEAEIEAYREKYGILREEEIDGQEGEADDDYQDFISKSCSSNNEKSHSSSPPDGFVKVSCDGEGVKINDQAGPLPDENEGNTDDKLLKSKHMGNLKITDKKVHFATDDVISSLQSS</sequence>
<reference evidence="2" key="1">
    <citation type="journal article" date="2023" name="Hortic. Res.">
        <title>A chromosome-level phased genome enabling allele-level studies in sweet orange: a case study on citrus Huanglongbing tolerance.</title>
        <authorList>
            <person name="Wu B."/>
            <person name="Yu Q."/>
            <person name="Deng Z."/>
            <person name="Duan Y."/>
            <person name="Luo F."/>
            <person name="Gmitter F. Jr."/>
        </authorList>
    </citation>
    <scope>NUCLEOTIDE SEQUENCE [LARGE SCALE GENOMIC DNA]</scope>
    <source>
        <strain evidence="2">cv. Valencia</strain>
    </source>
</reference>
<protein>
    <submittedName>
        <fullName evidence="1">Myosin-binding protein 5</fullName>
    </submittedName>
</protein>
<organism evidence="1 2">
    <name type="scientific">Citrus sinensis</name>
    <name type="common">Sweet orange</name>
    <name type="synonym">Citrus aurantium var. sinensis</name>
    <dbReference type="NCBI Taxonomy" id="2711"/>
    <lineage>
        <taxon>Eukaryota</taxon>
        <taxon>Viridiplantae</taxon>
        <taxon>Streptophyta</taxon>
        <taxon>Embryophyta</taxon>
        <taxon>Tracheophyta</taxon>
        <taxon>Spermatophyta</taxon>
        <taxon>Magnoliopsida</taxon>
        <taxon>eudicotyledons</taxon>
        <taxon>Gunneridae</taxon>
        <taxon>Pentapetalae</taxon>
        <taxon>rosids</taxon>
        <taxon>malvids</taxon>
        <taxon>Sapindales</taxon>
        <taxon>Rutaceae</taxon>
        <taxon>Aurantioideae</taxon>
        <taxon>Citrus</taxon>
    </lineage>
</organism>
<dbReference type="Proteomes" id="UP000829398">
    <property type="component" value="Chromosome 3"/>
</dbReference>